<accession>A0A4R5B811</accession>
<dbReference type="AlphaFoldDB" id="A0A4R5B811"/>
<evidence type="ECO:0000256" key="3">
    <source>
        <dbReference type="ARBA" id="ARBA00022691"/>
    </source>
</evidence>
<dbReference type="EMBL" id="SMKY01000082">
    <property type="protein sequence ID" value="TDD81099.1"/>
    <property type="molecule type" value="Genomic_DNA"/>
</dbReference>
<dbReference type="OrthoDB" id="3469983at2"/>
<evidence type="ECO:0000256" key="2">
    <source>
        <dbReference type="ARBA" id="ARBA00022679"/>
    </source>
</evidence>
<name>A0A4R5B811_9ACTN</name>
<dbReference type="SUPFAM" id="SSF53335">
    <property type="entry name" value="S-adenosyl-L-methionine-dependent methyltransferases"/>
    <property type="match status" value="1"/>
</dbReference>
<dbReference type="InterPro" id="IPR029063">
    <property type="entry name" value="SAM-dependent_MTases_sf"/>
</dbReference>
<gene>
    <name evidence="4" type="ORF">E1293_19385</name>
</gene>
<protein>
    <submittedName>
        <fullName evidence="4">Class I SAM-dependent methyltransferase</fullName>
    </submittedName>
</protein>
<keyword evidence="3" id="KW-0949">S-adenosyl-L-methionine</keyword>
<keyword evidence="2 4" id="KW-0808">Transferase</keyword>
<keyword evidence="5" id="KW-1185">Reference proteome</keyword>
<dbReference type="CDD" id="cd02440">
    <property type="entry name" value="AdoMet_MTases"/>
    <property type="match status" value="1"/>
</dbReference>
<dbReference type="Proteomes" id="UP000295578">
    <property type="component" value="Unassembled WGS sequence"/>
</dbReference>
<evidence type="ECO:0000313" key="5">
    <source>
        <dbReference type="Proteomes" id="UP000295578"/>
    </source>
</evidence>
<dbReference type="PANTHER" id="PTHR43464">
    <property type="entry name" value="METHYLTRANSFERASE"/>
    <property type="match status" value="1"/>
</dbReference>
<proteinExistence type="predicted"/>
<dbReference type="GO" id="GO:0008168">
    <property type="term" value="F:methyltransferase activity"/>
    <property type="evidence" value="ECO:0007669"/>
    <property type="project" value="UniProtKB-KW"/>
</dbReference>
<evidence type="ECO:0000256" key="1">
    <source>
        <dbReference type="ARBA" id="ARBA00022603"/>
    </source>
</evidence>
<organism evidence="4 5">
    <name type="scientific">Actinomadura darangshiensis</name>
    <dbReference type="NCBI Taxonomy" id="705336"/>
    <lineage>
        <taxon>Bacteria</taxon>
        <taxon>Bacillati</taxon>
        <taxon>Actinomycetota</taxon>
        <taxon>Actinomycetes</taxon>
        <taxon>Streptosporangiales</taxon>
        <taxon>Thermomonosporaceae</taxon>
        <taxon>Actinomadura</taxon>
    </lineage>
</organism>
<dbReference type="Pfam" id="PF13489">
    <property type="entry name" value="Methyltransf_23"/>
    <property type="match status" value="1"/>
</dbReference>
<dbReference type="GO" id="GO:0032259">
    <property type="term" value="P:methylation"/>
    <property type="evidence" value="ECO:0007669"/>
    <property type="project" value="UniProtKB-KW"/>
</dbReference>
<keyword evidence="1 4" id="KW-0489">Methyltransferase</keyword>
<sequence length="263" mass="28287">MSDDDYLFDTASELGLHHMNFLENLFDPITADRLDAVGVRAGARCLDIGAGGGSVTRRLAGMAGPAGKVVSIDLDIDHLTAAPGVTVLRHDITEGVPPGGPFDLIHARLVLVHLPARERVLTMLVDALAPGGSLVLGELTDRPPRVLSAPSPADAELFKRIQYLSMEIVGPAAGQSFLWGTEVAHRMADAGLVDVQGVEYCRITRGGDDGCLLHRNLNVQAEPALLAAGATAEELERYRELMLDPRFTAWFYQFVCLSARKPI</sequence>
<comment type="caution">
    <text evidence="4">The sequence shown here is derived from an EMBL/GenBank/DDBJ whole genome shotgun (WGS) entry which is preliminary data.</text>
</comment>
<dbReference type="PANTHER" id="PTHR43464:SF19">
    <property type="entry name" value="UBIQUINONE BIOSYNTHESIS O-METHYLTRANSFERASE, MITOCHONDRIAL"/>
    <property type="match status" value="1"/>
</dbReference>
<reference evidence="4 5" key="1">
    <citation type="submission" date="2019-03" db="EMBL/GenBank/DDBJ databases">
        <title>Draft genome sequences of novel Actinobacteria.</title>
        <authorList>
            <person name="Sahin N."/>
            <person name="Ay H."/>
            <person name="Saygin H."/>
        </authorList>
    </citation>
    <scope>NUCLEOTIDE SEQUENCE [LARGE SCALE GENOMIC DNA]</scope>
    <source>
        <strain evidence="4 5">DSM 45941</strain>
    </source>
</reference>
<dbReference type="Gene3D" id="3.40.50.150">
    <property type="entry name" value="Vaccinia Virus protein VP39"/>
    <property type="match status" value="1"/>
</dbReference>
<dbReference type="RefSeq" id="WP_132198835.1">
    <property type="nucleotide sequence ID" value="NZ_SMKY01000082.1"/>
</dbReference>
<evidence type="ECO:0000313" key="4">
    <source>
        <dbReference type="EMBL" id="TDD81099.1"/>
    </source>
</evidence>